<proteinExistence type="predicted"/>
<gene>
    <name evidence="2" type="ORF">NQ315_003584</name>
</gene>
<keyword evidence="3" id="KW-1185">Reference proteome</keyword>
<dbReference type="InterPro" id="IPR038717">
    <property type="entry name" value="Tc1-like_DDE_dom"/>
</dbReference>
<dbReference type="Proteomes" id="UP001159042">
    <property type="component" value="Unassembled WGS sequence"/>
</dbReference>
<dbReference type="Pfam" id="PF13358">
    <property type="entry name" value="DDE_3"/>
    <property type="match status" value="1"/>
</dbReference>
<evidence type="ECO:0000259" key="1">
    <source>
        <dbReference type="Pfam" id="PF13358"/>
    </source>
</evidence>
<protein>
    <recommendedName>
        <fullName evidence="1">Tc1-like transposase DDE domain-containing protein</fullName>
    </recommendedName>
</protein>
<dbReference type="PANTHER" id="PTHR33939">
    <property type="entry name" value="PROTEIN CBG22215"/>
    <property type="match status" value="1"/>
</dbReference>
<evidence type="ECO:0000313" key="2">
    <source>
        <dbReference type="EMBL" id="KAJ8914221.1"/>
    </source>
</evidence>
<dbReference type="AlphaFoldDB" id="A0AAV8VIR1"/>
<dbReference type="PANTHER" id="PTHR33939:SF1">
    <property type="entry name" value="DUF4371 DOMAIN-CONTAINING PROTEIN"/>
    <property type="match status" value="1"/>
</dbReference>
<evidence type="ECO:0000313" key="3">
    <source>
        <dbReference type="Proteomes" id="UP001159042"/>
    </source>
</evidence>
<sequence length="264" mass="30687">WNKDDPRRGLMELPHIALARITFLQNYMRNVNSERPSEFVYLDETWVFENGSTCCRSWQDSSKQTVQTTKTDGKRWFEHQLLQNLEEPSIIIMDNASYHSSLGNKVPNTGWKKADICRWLTEHDVNCDGNLLKTQLLDLVAQRKPPKSYVVDKSAQQYGHTVLRLPPYHCIFNPIEHIWGIAKTYYNKHIGRDGYGVENALKMWQEALDTITPQVWSNTIRHTEKEIQKWWNREVAFDIEDTGPLIINVADGDSDASQYTSDTD</sequence>
<feature type="non-terminal residue" evidence="2">
    <location>
        <position position="1"/>
    </location>
</feature>
<name>A0AAV8VIR1_9CUCU</name>
<comment type="caution">
    <text evidence="2">The sequence shown here is derived from an EMBL/GenBank/DDBJ whole genome shotgun (WGS) entry which is preliminary data.</text>
</comment>
<feature type="domain" description="Tc1-like transposase DDE" evidence="1">
    <location>
        <begin position="68"/>
        <end position="188"/>
    </location>
</feature>
<accession>A0AAV8VIR1</accession>
<dbReference type="Gene3D" id="3.30.420.10">
    <property type="entry name" value="Ribonuclease H-like superfamily/Ribonuclease H"/>
    <property type="match status" value="1"/>
</dbReference>
<dbReference type="EMBL" id="JANEYG010000076">
    <property type="protein sequence ID" value="KAJ8914221.1"/>
    <property type="molecule type" value="Genomic_DNA"/>
</dbReference>
<dbReference type="InterPro" id="IPR036397">
    <property type="entry name" value="RNaseH_sf"/>
</dbReference>
<dbReference type="GO" id="GO:0003676">
    <property type="term" value="F:nucleic acid binding"/>
    <property type="evidence" value="ECO:0007669"/>
    <property type="project" value="InterPro"/>
</dbReference>
<reference evidence="2 3" key="1">
    <citation type="journal article" date="2023" name="Insect Mol. Biol.">
        <title>Genome sequencing provides insights into the evolution of gene families encoding plant cell wall-degrading enzymes in longhorned beetles.</title>
        <authorList>
            <person name="Shin N.R."/>
            <person name="Okamura Y."/>
            <person name="Kirsch R."/>
            <person name="Pauchet Y."/>
        </authorList>
    </citation>
    <scope>NUCLEOTIDE SEQUENCE [LARGE SCALE GENOMIC DNA]</scope>
    <source>
        <strain evidence="2">EAD_L_NR</strain>
    </source>
</reference>
<organism evidence="2 3">
    <name type="scientific">Exocentrus adspersus</name>
    <dbReference type="NCBI Taxonomy" id="1586481"/>
    <lineage>
        <taxon>Eukaryota</taxon>
        <taxon>Metazoa</taxon>
        <taxon>Ecdysozoa</taxon>
        <taxon>Arthropoda</taxon>
        <taxon>Hexapoda</taxon>
        <taxon>Insecta</taxon>
        <taxon>Pterygota</taxon>
        <taxon>Neoptera</taxon>
        <taxon>Endopterygota</taxon>
        <taxon>Coleoptera</taxon>
        <taxon>Polyphaga</taxon>
        <taxon>Cucujiformia</taxon>
        <taxon>Chrysomeloidea</taxon>
        <taxon>Cerambycidae</taxon>
        <taxon>Lamiinae</taxon>
        <taxon>Acanthocinini</taxon>
        <taxon>Exocentrus</taxon>
    </lineage>
</organism>